<evidence type="ECO:0000256" key="1">
    <source>
        <dbReference type="ARBA" id="ARBA00004123"/>
    </source>
</evidence>
<keyword evidence="6" id="KW-0347">Helicase</keyword>
<evidence type="ECO:0000256" key="7">
    <source>
        <dbReference type="ARBA" id="ARBA00022840"/>
    </source>
</evidence>
<dbReference type="SMART" id="SM00559">
    <property type="entry name" value="Ku78"/>
    <property type="match status" value="1"/>
</dbReference>
<reference evidence="14" key="2">
    <citation type="submission" date="2015-08" db="UniProtKB">
        <authorList>
            <consortium name="WormBaseParasite"/>
        </authorList>
    </citation>
    <scope>IDENTIFICATION</scope>
</reference>
<dbReference type="Gene3D" id="3.40.50.410">
    <property type="entry name" value="von Willebrand factor, type A domain"/>
    <property type="match status" value="1"/>
</dbReference>
<dbReference type="Gene3D" id="2.40.290.10">
    <property type="match status" value="1"/>
</dbReference>
<dbReference type="Gene3D" id="1.10.1600.10">
    <property type="match status" value="1"/>
</dbReference>
<accession>A0A0K0F6Y2</accession>
<dbReference type="GO" id="GO:0004386">
    <property type="term" value="F:helicase activity"/>
    <property type="evidence" value="ECO:0007669"/>
    <property type="project" value="UniProtKB-KW"/>
</dbReference>
<evidence type="ECO:0000256" key="4">
    <source>
        <dbReference type="ARBA" id="ARBA00022763"/>
    </source>
</evidence>
<dbReference type="SUPFAM" id="SSF53300">
    <property type="entry name" value="vWA-like"/>
    <property type="match status" value="1"/>
</dbReference>
<comment type="similarity">
    <text evidence="2">Belongs to the ku70 family.</text>
</comment>
<dbReference type="InterPro" id="IPR006164">
    <property type="entry name" value="DNA_bd_Ku70/Ku80"/>
</dbReference>
<dbReference type="GO" id="GO:0005524">
    <property type="term" value="F:ATP binding"/>
    <property type="evidence" value="ECO:0007669"/>
    <property type="project" value="UniProtKB-KW"/>
</dbReference>
<dbReference type="GO" id="GO:0006310">
    <property type="term" value="P:DNA recombination"/>
    <property type="evidence" value="ECO:0007669"/>
    <property type="project" value="UniProtKB-KW"/>
</dbReference>
<dbReference type="STRING" id="75913.A0A0K0F6Y2"/>
<keyword evidence="9" id="KW-0233">DNA recombination</keyword>
<keyword evidence="8" id="KW-0238">DNA-binding</keyword>
<dbReference type="GO" id="GO:0043564">
    <property type="term" value="C:Ku70:Ku80 complex"/>
    <property type="evidence" value="ECO:0007669"/>
    <property type="project" value="TreeGrafter"/>
</dbReference>
<dbReference type="WBParaSite" id="SVE_0457800.1">
    <property type="protein sequence ID" value="SVE_0457800.1"/>
    <property type="gene ID" value="SVE_0457800"/>
</dbReference>
<dbReference type="PANTHER" id="PTHR12604">
    <property type="entry name" value="KU AUTOANTIGEN DNA HELICASE"/>
    <property type="match status" value="1"/>
</dbReference>
<dbReference type="Gene3D" id="4.10.970.10">
    <property type="entry name" value="Ku70, bridge and pillars"/>
    <property type="match status" value="1"/>
</dbReference>
<keyword evidence="7" id="KW-0067">ATP-binding</keyword>
<dbReference type="PANTHER" id="PTHR12604:SF2">
    <property type="entry name" value="X-RAY REPAIR CROSS-COMPLEMENTING PROTEIN 6"/>
    <property type="match status" value="1"/>
</dbReference>
<keyword evidence="10" id="KW-0234">DNA repair</keyword>
<dbReference type="GO" id="GO:0006303">
    <property type="term" value="P:double-strand break repair via nonhomologous end joining"/>
    <property type="evidence" value="ECO:0007669"/>
    <property type="project" value="InterPro"/>
</dbReference>
<comment type="subcellular location">
    <subcellularLocation>
        <location evidence="1">Nucleus</location>
    </subcellularLocation>
</comment>
<evidence type="ECO:0000256" key="5">
    <source>
        <dbReference type="ARBA" id="ARBA00022801"/>
    </source>
</evidence>
<dbReference type="InterPro" id="IPR036465">
    <property type="entry name" value="vWFA_dom_sf"/>
</dbReference>
<reference evidence="13" key="1">
    <citation type="submission" date="2014-07" db="EMBL/GenBank/DDBJ databases">
        <authorList>
            <person name="Martin A.A"/>
            <person name="De Silva N."/>
        </authorList>
    </citation>
    <scope>NUCLEOTIDE SEQUENCE</scope>
</reference>
<feature type="domain" description="Ku" evidence="12">
    <location>
        <begin position="285"/>
        <end position="426"/>
    </location>
</feature>
<keyword evidence="4" id="KW-0227">DNA damage</keyword>
<keyword evidence="3" id="KW-0547">Nucleotide-binding</keyword>
<dbReference type="GO" id="GO:0003690">
    <property type="term" value="F:double-stranded DNA binding"/>
    <property type="evidence" value="ECO:0007669"/>
    <property type="project" value="TreeGrafter"/>
</dbReference>
<protein>
    <submittedName>
        <fullName evidence="14">X-ray repair cross-complementing protein 6 (inferred by orthology to a human protein)</fullName>
    </submittedName>
</protein>
<proteinExistence type="inferred from homology"/>
<evidence type="ECO:0000259" key="12">
    <source>
        <dbReference type="SMART" id="SM00559"/>
    </source>
</evidence>
<evidence type="ECO:0000256" key="2">
    <source>
        <dbReference type="ARBA" id="ARBA00005240"/>
    </source>
</evidence>
<evidence type="ECO:0000256" key="6">
    <source>
        <dbReference type="ARBA" id="ARBA00022806"/>
    </source>
</evidence>
<keyword evidence="13" id="KW-1185">Reference proteome</keyword>
<sequence>MNYQSFSLKNGTVFVVDIGHVTLPETFFSNLRKIIESLRERISYSCLRNNNSEEICILFVRTINYPECTKKISLIYNFISMELANANMVKKVDNLLTNPNFENLILQSTNDFATVSLKELFFKCNKLLNFCKAYKNKSIILITQNSDYFENIDEQTFQNLHIDLNDMKKNKTHMNIIIFGENPIKNTSSWNKLDVKLDLCCNLNDLLQILNEKCCVTKCHNNISLYLTKNININVDLYNIVEVKENPKGFHIDAVTNQLIKCEQIFKFNEDDEVFHDYKNFLTHDEYVNENNIMKMNFYNETLDFTEEEINNFRKISSLGIQILGFRKMEKFNLNYIYSTTKFLSVNENNFKHKRIFYSLYNSCIMKNVFAVGRYVLQTNYVPQLIALIPPKNLRKECFKHEGFYLVKMPFKENIRKIHEIEANYLINSQIETRLFIDKLTSNFNLLHYDDPMLGRHYQGVEALALEQKSTEMKEPHNCLQPYFISRNFINEDR</sequence>
<evidence type="ECO:0000256" key="11">
    <source>
        <dbReference type="ARBA" id="ARBA00023242"/>
    </source>
</evidence>
<dbReference type="SUPFAM" id="SSF100939">
    <property type="entry name" value="SPOC domain-like"/>
    <property type="match status" value="1"/>
</dbReference>
<dbReference type="InterPro" id="IPR016194">
    <property type="entry name" value="SPOC-like_C_dom_sf"/>
</dbReference>
<evidence type="ECO:0000256" key="8">
    <source>
        <dbReference type="ARBA" id="ARBA00023125"/>
    </source>
</evidence>
<dbReference type="GO" id="GO:0042162">
    <property type="term" value="F:telomeric DNA binding"/>
    <property type="evidence" value="ECO:0007669"/>
    <property type="project" value="TreeGrafter"/>
</dbReference>
<dbReference type="CDD" id="cd00594">
    <property type="entry name" value="KU"/>
    <property type="match status" value="1"/>
</dbReference>
<evidence type="ECO:0000256" key="3">
    <source>
        <dbReference type="ARBA" id="ARBA00022741"/>
    </source>
</evidence>
<evidence type="ECO:0000256" key="9">
    <source>
        <dbReference type="ARBA" id="ARBA00023172"/>
    </source>
</evidence>
<evidence type="ECO:0000313" key="14">
    <source>
        <dbReference type="WBParaSite" id="SVE_0457800.1"/>
    </source>
</evidence>
<keyword evidence="11" id="KW-0539">Nucleus</keyword>
<dbReference type="GO" id="GO:0000723">
    <property type="term" value="P:telomere maintenance"/>
    <property type="evidence" value="ECO:0007669"/>
    <property type="project" value="TreeGrafter"/>
</dbReference>
<evidence type="ECO:0000256" key="10">
    <source>
        <dbReference type="ARBA" id="ARBA00023204"/>
    </source>
</evidence>
<dbReference type="AlphaFoldDB" id="A0A0K0F6Y2"/>
<dbReference type="GO" id="GO:0016787">
    <property type="term" value="F:hydrolase activity"/>
    <property type="evidence" value="ECO:0007669"/>
    <property type="project" value="UniProtKB-KW"/>
</dbReference>
<name>A0A0K0F6Y2_STRVS</name>
<dbReference type="Pfam" id="PF02735">
    <property type="entry name" value="Ku"/>
    <property type="match status" value="1"/>
</dbReference>
<evidence type="ECO:0000313" key="13">
    <source>
        <dbReference type="Proteomes" id="UP000035680"/>
    </source>
</evidence>
<organism evidence="13 14">
    <name type="scientific">Strongyloides venezuelensis</name>
    <name type="common">Threadworm</name>
    <dbReference type="NCBI Taxonomy" id="75913"/>
    <lineage>
        <taxon>Eukaryota</taxon>
        <taxon>Metazoa</taxon>
        <taxon>Ecdysozoa</taxon>
        <taxon>Nematoda</taxon>
        <taxon>Chromadorea</taxon>
        <taxon>Rhabditida</taxon>
        <taxon>Tylenchina</taxon>
        <taxon>Panagrolaimomorpha</taxon>
        <taxon>Strongyloidoidea</taxon>
        <taxon>Strongyloididae</taxon>
        <taxon>Strongyloides</taxon>
    </lineage>
</organism>
<keyword evidence="5" id="KW-0378">Hydrolase</keyword>
<dbReference type="Proteomes" id="UP000035680">
    <property type="component" value="Unassembled WGS sequence"/>
</dbReference>
<dbReference type="InterPro" id="IPR027388">
    <property type="entry name" value="Ku70_bridge/pillars_dom_sf"/>
</dbReference>